<feature type="active site" description="Proton donor" evidence="7">
    <location>
        <position position="64"/>
    </location>
</feature>
<evidence type="ECO:0000256" key="8">
    <source>
        <dbReference type="PIRSR" id="PIRSR614732-1"/>
    </source>
</evidence>
<evidence type="ECO:0000256" key="3">
    <source>
        <dbReference type="ARBA" id="ARBA00022793"/>
    </source>
</evidence>
<name>H0UJJ8_9BACT</name>
<dbReference type="GO" id="GO:0005829">
    <property type="term" value="C:cytosol"/>
    <property type="evidence" value="ECO:0007669"/>
    <property type="project" value="TreeGrafter"/>
</dbReference>
<dbReference type="AlphaFoldDB" id="H0UJJ8"/>
<feature type="active site" description="For OMPdecase activity" evidence="8">
    <location>
        <position position="67"/>
    </location>
</feature>
<evidence type="ECO:0000256" key="9">
    <source>
        <dbReference type="PIRSR" id="PIRSR614732-2"/>
    </source>
</evidence>
<gene>
    <name evidence="7" type="primary">pyrF</name>
    <name evidence="12" type="ORF">JonanDRAFT_0456</name>
</gene>
<dbReference type="GO" id="GO:0044205">
    <property type="term" value="P:'de novo' UMP biosynthetic process"/>
    <property type="evidence" value="ECO:0007669"/>
    <property type="project" value="UniProtKB-UniRule"/>
</dbReference>
<keyword evidence="13" id="KW-1185">Reference proteome</keyword>
<dbReference type="Proteomes" id="UP000003806">
    <property type="component" value="Chromosome"/>
</dbReference>
<dbReference type="InterPro" id="IPR001754">
    <property type="entry name" value="OMPdeCOase_dom"/>
</dbReference>
<dbReference type="HOGENOM" id="CLU_067069_0_0_0"/>
<proteinExistence type="inferred from homology"/>
<organism evidence="12 13">
    <name type="scientific">Jonquetella anthropi DSM 22815</name>
    <dbReference type="NCBI Taxonomy" id="885272"/>
    <lineage>
        <taxon>Bacteria</taxon>
        <taxon>Thermotogati</taxon>
        <taxon>Synergistota</taxon>
        <taxon>Synergistia</taxon>
        <taxon>Synergistales</taxon>
        <taxon>Dethiosulfovibrionaceae</taxon>
        <taxon>Jonquetella</taxon>
    </lineage>
</organism>
<dbReference type="InterPro" id="IPR014732">
    <property type="entry name" value="OMPdecase"/>
</dbReference>
<evidence type="ECO:0000256" key="2">
    <source>
        <dbReference type="ARBA" id="ARBA00004861"/>
    </source>
</evidence>
<evidence type="ECO:0000256" key="5">
    <source>
        <dbReference type="ARBA" id="ARBA00023239"/>
    </source>
</evidence>
<evidence type="ECO:0000256" key="7">
    <source>
        <dbReference type="HAMAP-Rule" id="MF_01200"/>
    </source>
</evidence>
<evidence type="ECO:0000259" key="11">
    <source>
        <dbReference type="SMART" id="SM00934"/>
    </source>
</evidence>
<dbReference type="STRING" id="885272.JonanDRAFT_0456"/>
<dbReference type="Pfam" id="PF00215">
    <property type="entry name" value="OMPdecase"/>
    <property type="match status" value="1"/>
</dbReference>
<keyword evidence="5 7" id="KW-0456">Lyase</keyword>
<feature type="active site" description="For OMPdecase activity" evidence="8">
    <location>
        <position position="64"/>
    </location>
</feature>
<feature type="binding site" evidence="7 9">
    <location>
        <position position="190"/>
    </location>
    <ligand>
        <name>substrate</name>
    </ligand>
</feature>
<evidence type="ECO:0000313" key="12">
    <source>
        <dbReference type="EMBL" id="EHM12866.1"/>
    </source>
</evidence>
<feature type="binding site" evidence="7">
    <location>
        <begin position="62"/>
        <end position="71"/>
    </location>
    <ligand>
        <name>substrate</name>
    </ligand>
</feature>
<dbReference type="InterPro" id="IPR018089">
    <property type="entry name" value="OMPdecase_AS"/>
</dbReference>
<keyword evidence="3 7" id="KW-0210">Decarboxylase</keyword>
<dbReference type="Gene3D" id="3.20.20.70">
    <property type="entry name" value="Aldolase class I"/>
    <property type="match status" value="1"/>
</dbReference>
<reference evidence="12 13" key="1">
    <citation type="submission" date="2011-11" db="EMBL/GenBank/DDBJ databases">
        <title>The Noncontiguous Finished genome of Jonquetella anthropi DSM 22815.</title>
        <authorList>
            <consortium name="US DOE Joint Genome Institute (JGI-PGF)"/>
            <person name="Lucas S."/>
            <person name="Copeland A."/>
            <person name="Lapidus A."/>
            <person name="Glavina del Rio T."/>
            <person name="Dalin E."/>
            <person name="Tice H."/>
            <person name="Bruce D."/>
            <person name="Goodwin L."/>
            <person name="Pitluck S."/>
            <person name="Peters L."/>
            <person name="Mikhailova N."/>
            <person name="Held B."/>
            <person name="Kyrpides N."/>
            <person name="Mavromatis K."/>
            <person name="Ivanova N."/>
            <person name="Markowitz V."/>
            <person name="Cheng J.-F."/>
            <person name="Hugenholtz P."/>
            <person name="Woyke T."/>
            <person name="Wu D."/>
            <person name="Gronow S."/>
            <person name="Wellnitz S."/>
            <person name="Brambilla E."/>
            <person name="Klenk H.-P."/>
            <person name="Eisen J.A."/>
        </authorList>
    </citation>
    <scope>NUCLEOTIDE SEQUENCE [LARGE SCALE GENOMIC DNA]</scope>
    <source>
        <strain evidence="12 13">DSM 22815</strain>
    </source>
</reference>
<evidence type="ECO:0000256" key="4">
    <source>
        <dbReference type="ARBA" id="ARBA00022975"/>
    </source>
</evidence>
<dbReference type="SMART" id="SM00934">
    <property type="entry name" value="OMPdecase"/>
    <property type="match status" value="1"/>
</dbReference>
<feature type="active site" description="For OMPdecase activity" evidence="8">
    <location>
        <position position="62"/>
    </location>
</feature>
<dbReference type="NCBIfam" id="NF001273">
    <property type="entry name" value="PRK00230.1"/>
    <property type="match status" value="1"/>
</dbReference>
<dbReference type="EC" id="4.1.1.23" evidence="7"/>
<evidence type="ECO:0000256" key="10">
    <source>
        <dbReference type="RuleBase" id="RU000512"/>
    </source>
</evidence>
<evidence type="ECO:0000256" key="1">
    <source>
        <dbReference type="ARBA" id="ARBA00002356"/>
    </source>
</evidence>
<comment type="function">
    <text evidence="1 7">Catalyzes the decarboxylation of orotidine 5'-monophosphate (OMP) to uridine 5'-monophosphate (UMP).</text>
</comment>
<feature type="domain" description="Orotidine 5'-phosphate decarboxylase" evidence="11">
    <location>
        <begin position="7"/>
        <end position="226"/>
    </location>
</feature>
<feature type="binding site" evidence="7 9">
    <location>
        <position position="210"/>
    </location>
    <ligand>
        <name>substrate</name>
    </ligand>
</feature>
<comment type="catalytic activity">
    <reaction evidence="6 7 10">
        <text>orotidine 5'-phosphate + H(+) = UMP + CO2</text>
        <dbReference type="Rhea" id="RHEA:11596"/>
        <dbReference type="ChEBI" id="CHEBI:15378"/>
        <dbReference type="ChEBI" id="CHEBI:16526"/>
        <dbReference type="ChEBI" id="CHEBI:57538"/>
        <dbReference type="ChEBI" id="CHEBI:57865"/>
        <dbReference type="EC" id="4.1.1.23"/>
    </reaction>
</comment>
<evidence type="ECO:0000256" key="6">
    <source>
        <dbReference type="ARBA" id="ARBA00049157"/>
    </source>
</evidence>
<keyword evidence="4 7" id="KW-0665">Pyrimidine biosynthesis</keyword>
<dbReference type="PANTHER" id="PTHR32119:SF2">
    <property type="entry name" value="OROTIDINE 5'-PHOSPHATE DECARBOXYLASE"/>
    <property type="match status" value="1"/>
</dbReference>
<comment type="similarity">
    <text evidence="7">Belongs to the OMP decarboxylase family. Type 1 subfamily.</text>
</comment>
<dbReference type="InterPro" id="IPR011060">
    <property type="entry name" value="RibuloseP-bd_barrel"/>
</dbReference>
<accession>H0UJJ8</accession>
<dbReference type="NCBIfam" id="TIGR01740">
    <property type="entry name" value="pyrF"/>
    <property type="match status" value="1"/>
</dbReference>
<protein>
    <recommendedName>
        <fullName evidence="7">Orotidine 5'-phosphate decarboxylase</fullName>
        <ecNumber evidence="7">4.1.1.23</ecNumber>
    </recommendedName>
    <alternativeName>
        <fullName evidence="7">OMP decarboxylase</fullName>
        <shortName evidence="7">OMPDCase</shortName>
        <shortName evidence="7">OMPdecase</shortName>
    </alternativeName>
</protein>
<feature type="binding site" evidence="7 9">
    <location>
        <position position="35"/>
    </location>
    <ligand>
        <name>substrate</name>
    </ligand>
</feature>
<feature type="binding site" evidence="7 9">
    <location>
        <position position="121"/>
    </location>
    <ligand>
        <name>substrate</name>
    </ligand>
</feature>
<dbReference type="GO" id="GO:0004590">
    <property type="term" value="F:orotidine-5'-phosphate decarboxylase activity"/>
    <property type="evidence" value="ECO:0007669"/>
    <property type="project" value="UniProtKB-UniRule"/>
</dbReference>
<dbReference type="HAMAP" id="MF_01200_B">
    <property type="entry name" value="OMPdecase_type1_B"/>
    <property type="match status" value="1"/>
</dbReference>
<dbReference type="InterPro" id="IPR013785">
    <property type="entry name" value="Aldolase_TIM"/>
</dbReference>
<dbReference type="eggNOG" id="COG0284">
    <property type="taxonomic scope" value="Bacteria"/>
</dbReference>
<comment type="pathway">
    <text evidence="2 7 10">Pyrimidine metabolism; UMP biosynthesis via de novo pathway; UMP from orotate: step 2/2.</text>
</comment>
<feature type="binding site" evidence="7 9">
    <location>
        <position position="211"/>
    </location>
    <ligand>
        <name>substrate</name>
    </ligand>
</feature>
<dbReference type="InterPro" id="IPR047596">
    <property type="entry name" value="OMPdecase_bac"/>
</dbReference>
<dbReference type="UniPathway" id="UPA00070">
    <property type="reaction ID" value="UER00120"/>
</dbReference>
<dbReference type="SUPFAM" id="SSF51366">
    <property type="entry name" value="Ribulose-phoshate binding barrel"/>
    <property type="match status" value="1"/>
</dbReference>
<dbReference type="EMBL" id="CM001376">
    <property type="protein sequence ID" value="EHM12866.1"/>
    <property type="molecule type" value="Genomic_DNA"/>
</dbReference>
<feature type="binding site" evidence="7 9">
    <location>
        <position position="13"/>
    </location>
    <ligand>
        <name>substrate</name>
    </ligand>
</feature>
<comment type="subunit">
    <text evidence="7">Homodimer.</text>
</comment>
<sequence>MTEKDLPLFAALDLDTLKEARQTVDRLAGLVRGIKIGPRLYSLGGRPFIDEIVDRGFDLFLDLKLHDIPNTVRLAIEALADAGLWCVTVHGAGGRRMLEEAVAARNARGSSMKILAITVLTSFSEESWSEVAPGTSIEAAIRARAKLCDDTGLDGLVCSPLDLPIVKSCTSPRLLKVVPGVRLAAAGDDQTRVATPKDAIIAGADYLVMGRPIYKAKDLEGAMDAIKQSIQEGLSCRV</sequence>
<dbReference type="GO" id="GO:0006207">
    <property type="term" value="P:'de novo' pyrimidine nucleobase biosynthetic process"/>
    <property type="evidence" value="ECO:0007669"/>
    <property type="project" value="InterPro"/>
</dbReference>
<dbReference type="PROSITE" id="PS00156">
    <property type="entry name" value="OMPDECASE"/>
    <property type="match status" value="1"/>
</dbReference>
<evidence type="ECO:0000313" key="13">
    <source>
        <dbReference type="Proteomes" id="UP000003806"/>
    </source>
</evidence>
<dbReference type="PANTHER" id="PTHR32119">
    <property type="entry name" value="OROTIDINE 5'-PHOSPHATE DECARBOXYLASE"/>
    <property type="match status" value="1"/>
</dbReference>
<dbReference type="CDD" id="cd04725">
    <property type="entry name" value="OMP_decarboxylase_like"/>
    <property type="match status" value="1"/>
</dbReference>
<feature type="binding site" evidence="7 9">
    <location>
        <position position="182"/>
    </location>
    <ligand>
        <name>substrate</name>
    </ligand>
</feature>
<dbReference type="OrthoDB" id="9806203at2"/>
<dbReference type="RefSeq" id="WP_008520427.1">
    <property type="nucleotide sequence ID" value="NZ_CM001376.1"/>
</dbReference>